<dbReference type="InterPro" id="IPR039538">
    <property type="entry name" value="BetI_C"/>
</dbReference>
<dbReference type="AlphaFoldDB" id="A0A101ND03"/>
<gene>
    <name evidence="7" type="ORF">AQI94_03200</name>
</gene>
<organism evidence="7 8">
    <name type="scientific">Streptomyces pseudovenezuelae</name>
    <dbReference type="NCBI Taxonomy" id="67350"/>
    <lineage>
        <taxon>Bacteria</taxon>
        <taxon>Bacillati</taxon>
        <taxon>Actinomycetota</taxon>
        <taxon>Actinomycetes</taxon>
        <taxon>Kitasatosporales</taxon>
        <taxon>Streptomycetaceae</taxon>
        <taxon>Streptomyces</taxon>
        <taxon>Streptomyces aurantiacus group</taxon>
    </lineage>
</organism>
<dbReference type="Gene3D" id="1.10.357.10">
    <property type="entry name" value="Tetracycline Repressor, domain 2"/>
    <property type="match status" value="1"/>
</dbReference>
<evidence type="ECO:0000256" key="2">
    <source>
        <dbReference type="ARBA" id="ARBA00023015"/>
    </source>
</evidence>
<comment type="caution">
    <text evidence="7">The sequence shown here is derived from an EMBL/GenBank/DDBJ whole genome shotgun (WGS) entry which is preliminary data.</text>
</comment>
<name>A0A101ND03_9ACTN</name>
<evidence type="ECO:0000259" key="6">
    <source>
        <dbReference type="PROSITE" id="PS50977"/>
    </source>
</evidence>
<proteinExistence type="predicted"/>
<dbReference type="InterPro" id="IPR009057">
    <property type="entry name" value="Homeodomain-like_sf"/>
</dbReference>
<dbReference type="RefSeq" id="WP_051831874.1">
    <property type="nucleotide sequence ID" value="NZ_JBIBHV010000007.1"/>
</dbReference>
<feature type="DNA-binding region" description="H-T-H motif" evidence="5">
    <location>
        <begin position="31"/>
        <end position="50"/>
    </location>
</feature>
<keyword evidence="3 5" id="KW-0238">DNA-binding</keyword>
<reference evidence="7 8" key="1">
    <citation type="submission" date="2015-10" db="EMBL/GenBank/DDBJ databases">
        <title>Draft genome sequence of Streptomyces pseudovenezuelae DSM 40212, type strain for the species Streptomyces pseudovenezuelae.</title>
        <authorList>
            <person name="Ruckert C."/>
            <person name="Winkler A."/>
            <person name="Kalinowski J."/>
            <person name="Kampfer P."/>
            <person name="Glaeser S."/>
        </authorList>
    </citation>
    <scope>NUCLEOTIDE SEQUENCE [LARGE SCALE GENOMIC DNA]</scope>
    <source>
        <strain evidence="7 8">DSM 40212</strain>
    </source>
</reference>
<dbReference type="GO" id="GO:0003677">
    <property type="term" value="F:DNA binding"/>
    <property type="evidence" value="ECO:0007669"/>
    <property type="project" value="UniProtKB-UniRule"/>
</dbReference>
<dbReference type="SUPFAM" id="SSF46689">
    <property type="entry name" value="Homeodomain-like"/>
    <property type="match status" value="1"/>
</dbReference>
<keyword evidence="4" id="KW-0804">Transcription</keyword>
<dbReference type="InterPro" id="IPR036271">
    <property type="entry name" value="Tet_transcr_reg_TetR-rel_C_sf"/>
</dbReference>
<feature type="domain" description="HTH tetR-type" evidence="6">
    <location>
        <begin position="8"/>
        <end position="68"/>
    </location>
</feature>
<evidence type="ECO:0000256" key="4">
    <source>
        <dbReference type="ARBA" id="ARBA00023163"/>
    </source>
</evidence>
<dbReference type="Pfam" id="PF00440">
    <property type="entry name" value="TetR_N"/>
    <property type="match status" value="1"/>
</dbReference>
<dbReference type="InterPro" id="IPR001647">
    <property type="entry name" value="HTH_TetR"/>
</dbReference>
<keyword evidence="2" id="KW-0805">Transcription regulation</keyword>
<keyword evidence="1" id="KW-0678">Repressor</keyword>
<dbReference type="PROSITE" id="PS50977">
    <property type="entry name" value="HTH_TETR_2"/>
    <property type="match status" value="1"/>
</dbReference>
<evidence type="ECO:0000313" key="7">
    <source>
        <dbReference type="EMBL" id="KUM90810.1"/>
    </source>
</evidence>
<evidence type="ECO:0000256" key="1">
    <source>
        <dbReference type="ARBA" id="ARBA00022491"/>
    </source>
</evidence>
<dbReference type="Pfam" id="PF13977">
    <property type="entry name" value="TetR_C_6"/>
    <property type="match status" value="1"/>
</dbReference>
<dbReference type="SUPFAM" id="SSF48498">
    <property type="entry name" value="Tetracyclin repressor-like, C-terminal domain"/>
    <property type="match status" value="1"/>
</dbReference>
<dbReference type="OrthoDB" id="9816296at2"/>
<accession>A0A101ND03</accession>
<evidence type="ECO:0000313" key="8">
    <source>
        <dbReference type="Proteomes" id="UP000053039"/>
    </source>
</evidence>
<evidence type="ECO:0000256" key="3">
    <source>
        <dbReference type="ARBA" id="ARBA00023125"/>
    </source>
</evidence>
<dbReference type="EMBL" id="LMWM01000003">
    <property type="protein sequence ID" value="KUM90810.1"/>
    <property type="molecule type" value="Genomic_DNA"/>
</dbReference>
<evidence type="ECO:0000256" key="5">
    <source>
        <dbReference type="PROSITE-ProRule" id="PRU00335"/>
    </source>
</evidence>
<protein>
    <recommendedName>
        <fullName evidence="6">HTH tetR-type domain-containing protein</fullName>
    </recommendedName>
</protein>
<sequence length="209" mass="23171">MPKIVDHEARRADLARALWSVVQRDGVNAASIRAVATEAGWTYGSVAHYFKTRDEMLLFAYRLAFSREREHFPIGNDQLNALDRLVGLLLRALPVDEASSIDFQIWLAFMGRVADDPLLAESVRQEHDLFHDDVRVLVEEAVVAGFLGPEHGVAALVDMVVTFVNGLGVVAALDPKHHGPEQLERKLRDFLSKFAPAGRAVTKAHREAG</sequence>
<dbReference type="Proteomes" id="UP000053039">
    <property type="component" value="Unassembled WGS sequence"/>
</dbReference>